<keyword evidence="4" id="KW-0131">Cell cycle</keyword>
<feature type="domain" description="Penicillin binding protein A dimerisation" evidence="3">
    <location>
        <begin position="56"/>
        <end position="115"/>
    </location>
</feature>
<dbReference type="InterPro" id="IPR054120">
    <property type="entry name" value="PBPA_dimer"/>
</dbReference>
<dbReference type="Pfam" id="PF21922">
    <property type="entry name" value="PBP_dimer_2"/>
    <property type="match status" value="1"/>
</dbReference>
<dbReference type="InterPro" id="IPR012338">
    <property type="entry name" value="Beta-lactam/transpept-like"/>
</dbReference>
<dbReference type="GO" id="GO:0005886">
    <property type="term" value="C:plasma membrane"/>
    <property type="evidence" value="ECO:0007669"/>
    <property type="project" value="TreeGrafter"/>
</dbReference>
<dbReference type="Gene3D" id="3.40.710.10">
    <property type="entry name" value="DD-peptidase/beta-lactamase superfamily"/>
    <property type="match status" value="1"/>
</dbReference>
<gene>
    <name evidence="4" type="ORF">AXX12_03450</name>
</gene>
<sequence length="467" mass="50156">MNDRIRRQIRIVAISIFGLLILLFAHIAYIQIVHHDFWFTHNLNKRTQLAARGTERGKILDRKGEILAQSILDKSGGYEREYPYSAIFAPLIGYESVTYGRAGLEAVYNADLAGYRHPGRQLGPVARLLNPKSGNSLSLTVDAKLQQQAYSILANRRGAIVVLNVKTGAIIISVSKPSFAPNAIEKEWNTISTASNSPLLNRTVQGLYPPGSIVKIMIADAALRKSATNLNKQFLCEGQLKVPPDYILHESGNAIHGKVNLENALAVSCNVTFGGLALELGRSQMSSTYERFGFSKVIEDLGEVPSQVPDFSNLGNGDLAQAGIGQSSLLTTPLKMATVAAAFANKGVVMKPYIVDKVLSSEGDIVFQAQPQEWLRATTVENATKVAAMMKTVVERGTGKPANAYSVSIAGKTGSAENPHGDAHAWFIGFAPVKDPQFAIAVIVENAGSGGATAAPIAGQILSYVVR</sequence>
<organism evidence="4 5">
    <name type="scientific">Anaerosporomusa subterranea</name>
    <dbReference type="NCBI Taxonomy" id="1794912"/>
    <lineage>
        <taxon>Bacteria</taxon>
        <taxon>Bacillati</taxon>
        <taxon>Bacillota</taxon>
        <taxon>Negativicutes</taxon>
        <taxon>Acetonemataceae</taxon>
        <taxon>Anaerosporomusa</taxon>
    </lineage>
</organism>
<evidence type="ECO:0000256" key="1">
    <source>
        <dbReference type="SAM" id="Phobius"/>
    </source>
</evidence>
<feature type="transmembrane region" description="Helical" evidence="1">
    <location>
        <begin position="12"/>
        <end position="32"/>
    </location>
</feature>
<dbReference type="GO" id="GO:0071972">
    <property type="term" value="F:peptidoglycan L,D-transpeptidase activity"/>
    <property type="evidence" value="ECO:0007669"/>
    <property type="project" value="TreeGrafter"/>
</dbReference>
<dbReference type="GO" id="GO:0071555">
    <property type="term" value="P:cell wall organization"/>
    <property type="evidence" value="ECO:0007669"/>
    <property type="project" value="TreeGrafter"/>
</dbReference>
<keyword evidence="5" id="KW-1185">Reference proteome</keyword>
<reference evidence="4 5" key="1">
    <citation type="submission" date="2016-02" db="EMBL/GenBank/DDBJ databases">
        <title>Anaerosporomusa subterraneum gen. nov., sp. nov., a spore-forming obligate anaerobe isolated from saprolite.</title>
        <authorList>
            <person name="Choi J.K."/>
            <person name="Shah M."/>
            <person name="Yee N."/>
        </authorList>
    </citation>
    <scope>NUCLEOTIDE SEQUENCE [LARGE SCALE GENOMIC DNA]</scope>
    <source>
        <strain evidence="4 5">RU4</strain>
    </source>
</reference>
<protein>
    <submittedName>
        <fullName evidence="4">Cell division protein FtsI</fullName>
    </submittedName>
</protein>
<dbReference type="Proteomes" id="UP000076268">
    <property type="component" value="Unassembled WGS sequence"/>
</dbReference>
<feature type="domain" description="Penicillin-binding protein transpeptidase" evidence="2">
    <location>
        <begin position="158"/>
        <end position="462"/>
    </location>
</feature>
<dbReference type="Pfam" id="PF00905">
    <property type="entry name" value="Transpeptidase"/>
    <property type="match status" value="1"/>
</dbReference>
<keyword evidence="1" id="KW-1133">Transmembrane helix</keyword>
<dbReference type="InterPro" id="IPR001460">
    <property type="entry name" value="PCN-bd_Tpept"/>
</dbReference>
<dbReference type="AlphaFoldDB" id="A0A154BTF4"/>
<keyword evidence="4" id="KW-0132">Cell division</keyword>
<name>A0A154BTF4_ANASB</name>
<keyword evidence="1" id="KW-0812">Transmembrane</keyword>
<dbReference type="PANTHER" id="PTHR30627:SF24">
    <property type="entry name" value="PENICILLIN-BINDING PROTEIN 4B"/>
    <property type="match status" value="1"/>
</dbReference>
<dbReference type="EMBL" id="LSGP01000013">
    <property type="protein sequence ID" value="KYZ77201.1"/>
    <property type="molecule type" value="Genomic_DNA"/>
</dbReference>
<dbReference type="STRING" id="1794912.AXX12_03450"/>
<dbReference type="SUPFAM" id="SSF56601">
    <property type="entry name" value="beta-lactamase/transpeptidase-like"/>
    <property type="match status" value="1"/>
</dbReference>
<dbReference type="GO" id="GO:0051301">
    <property type="term" value="P:cell division"/>
    <property type="evidence" value="ECO:0007669"/>
    <property type="project" value="UniProtKB-KW"/>
</dbReference>
<dbReference type="Gene3D" id="3.90.1310.10">
    <property type="entry name" value="Penicillin-binding protein 2a (Domain 2)"/>
    <property type="match status" value="1"/>
</dbReference>
<dbReference type="GO" id="GO:0008658">
    <property type="term" value="F:penicillin binding"/>
    <property type="evidence" value="ECO:0007669"/>
    <property type="project" value="InterPro"/>
</dbReference>
<proteinExistence type="predicted"/>
<accession>A0A154BTF4</accession>
<evidence type="ECO:0000313" key="5">
    <source>
        <dbReference type="Proteomes" id="UP000076268"/>
    </source>
</evidence>
<dbReference type="RefSeq" id="WP_066239102.1">
    <property type="nucleotide sequence ID" value="NZ_LSGP01000013.1"/>
</dbReference>
<dbReference type="InterPro" id="IPR050515">
    <property type="entry name" value="Beta-lactam/transpept"/>
</dbReference>
<evidence type="ECO:0000313" key="4">
    <source>
        <dbReference type="EMBL" id="KYZ77201.1"/>
    </source>
</evidence>
<dbReference type="OrthoDB" id="9770103at2"/>
<dbReference type="PANTHER" id="PTHR30627">
    <property type="entry name" value="PEPTIDOGLYCAN D,D-TRANSPEPTIDASE"/>
    <property type="match status" value="1"/>
</dbReference>
<evidence type="ECO:0000259" key="3">
    <source>
        <dbReference type="Pfam" id="PF21922"/>
    </source>
</evidence>
<evidence type="ECO:0000259" key="2">
    <source>
        <dbReference type="Pfam" id="PF00905"/>
    </source>
</evidence>
<keyword evidence="1" id="KW-0472">Membrane</keyword>
<comment type="caution">
    <text evidence="4">The sequence shown here is derived from an EMBL/GenBank/DDBJ whole genome shotgun (WGS) entry which is preliminary data.</text>
</comment>